<comment type="caution">
    <text evidence="2">The sequence shown here is derived from an EMBL/GenBank/DDBJ whole genome shotgun (WGS) entry which is preliminary data.</text>
</comment>
<feature type="region of interest" description="Disordered" evidence="1">
    <location>
        <begin position="168"/>
        <end position="201"/>
    </location>
</feature>
<gene>
    <name evidence="2" type="ORF">ElyMa_002440800</name>
</gene>
<keyword evidence="3" id="KW-1185">Reference proteome</keyword>
<sequence length="201" mass="21492">MLLKQVTEERYKGVMSMVLTFTLTSRMDAALPASDLKRGPATFADLNTFPVDTVAKALNTRAVRMRFFDANGFNFVAPISPEAAGPWSVALALAFHVADGSLDEADPEGRSAAAVRPGSGAVKPVRKAGLTRSEAGALRKQMHALDFSGARYCVDLVAAVALNREHDAVSARGRRDLPQSVKKASRCVGKHGRGQSPKEVK</sequence>
<evidence type="ECO:0000256" key="1">
    <source>
        <dbReference type="SAM" id="MobiDB-lite"/>
    </source>
</evidence>
<dbReference type="AlphaFoldDB" id="A0AAV4GJB7"/>
<evidence type="ECO:0000313" key="2">
    <source>
        <dbReference type="EMBL" id="GFR85406.1"/>
    </source>
</evidence>
<reference evidence="2 3" key="1">
    <citation type="journal article" date="2021" name="Elife">
        <title>Chloroplast acquisition without the gene transfer in kleptoplastic sea slugs, Plakobranchus ocellatus.</title>
        <authorList>
            <person name="Maeda T."/>
            <person name="Takahashi S."/>
            <person name="Yoshida T."/>
            <person name="Shimamura S."/>
            <person name="Takaki Y."/>
            <person name="Nagai Y."/>
            <person name="Toyoda A."/>
            <person name="Suzuki Y."/>
            <person name="Arimoto A."/>
            <person name="Ishii H."/>
            <person name="Satoh N."/>
            <person name="Nishiyama T."/>
            <person name="Hasebe M."/>
            <person name="Maruyama T."/>
            <person name="Minagawa J."/>
            <person name="Obokata J."/>
            <person name="Shigenobu S."/>
        </authorList>
    </citation>
    <scope>NUCLEOTIDE SEQUENCE [LARGE SCALE GENOMIC DNA]</scope>
</reference>
<accession>A0AAV4GJB7</accession>
<organism evidence="2 3">
    <name type="scientific">Elysia marginata</name>
    <dbReference type="NCBI Taxonomy" id="1093978"/>
    <lineage>
        <taxon>Eukaryota</taxon>
        <taxon>Metazoa</taxon>
        <taxon>Spiralia</taxon>
        <taxon>Lophotrochozoa</taxon>
        <taxon>Mollusca</taxon>
        <taxon>Gastropoda</taxon>
        <taxon>Heterobranchia</taxon>
        <taxon>Euthyneura</taxon>
        <taxon>Panpulmonata</taxon>
        <taxon>Sacoglossa</taxon>
        <taxon>Placobranchoidea</taxon>
        <taxon>Plakobranchidae</taxon>
        <taxon>Elysia</taxon>
    </lineage>
</organism>
<dbReference type="EMBL" id="BMAT01005015">
    <property type="protein sequence ID" value="GFR85406.1"/>
    <property type="molecule type" value="Genomic_DNA"/>
</dbReference>
<evidence type="ECO:0000313" key="3">
    <source>
        <dbReference type="Proteomes" id="UP000762676"/>
    </source>
</evidence>
<protein>
    <submittedName>
        <fullName evidence="2">Uncharacterized protein</fullName>
    </submittedName>
</protein>
<proteinExistence type="predicted"/>
<feature type="compositionally biased region" description="Basic residues" evidence="1">
    <location>
        <begin position="183"/>
        <end position="193"/>
    </location>
</feature>
<dbReference type="Proteomes" id="UP000762676">
    <property type="component" value="Unassembled WGS sequence"/>
</dbReference>
<feature type="compositionally biased region" description="Basic and acidic residues" evidence="1">
    <location>
        <begin position="168"/>
        <end position="177"/>
    </location>
</feature>
<name>A0AAV4GJB7_9GAST</name>